<dbReference type="CTD" id="7150"/>
<feature type="compositionally biased region" description="Basic residues" evidence="11">
    <location>
        <begin position="323"/>
        <end position="341"/>
    </location>
</feature>
<feature type="compositionally biased region" description="Polar residues" evidence="11">
    <location>
        <begin position="55"/>
        <end position="70"/>
    </location>
</feature>
<dbReference type="GO" id="GO:0007059">
    <property type="term" value="P:chromosome segregation"/>
    <property type="evidence" value="ECO:0007669"/>
    <property type="project" value="TreeGrafter"/>
</dbReference>
<dbReference type="Gene3D" id="2.170.11.10">
    <property type="entry name" value="DNA Topoisomerase I, domain 2"/>
    <property type="match status" value="1"/>
</dbReference>
<dbReference type="InterPro" id="IPR051062">
    <property type="entry name" value="Topoisomerase_IB"/>
</dbReference>
<dbReference type="CDD" id="cd00659">
    <property type="entry name" value="Topo_IB_C"/>
    <property type="match status" value="1"/>
</dbReference>
<evidence type="ECO:0000256" key="11">
    <source>
        <dbReference type="SAM" id="MobiDB-lite"/>
    </source>
</evidence>
<evidence type="ECO:0000313" key="14">
    <source>
        <dbReference type="RefSeq" id="XP_011496630.1"/>
    </source>
</evidence>
<dbReference type="GO" id="GO:0005730">
    <property type="term" value="C:nucleolus"/>
    <property type="evidence" value="ECO:0007669"/>
    <property type="project" value="TreeGrafter"/>
</dbReference>
<dbReference type="Gene3D" id="1.10.10.41">
    <property type="entry name" value="Yeast DNA topoisomerase - domain 1"/>
    <property type="match status" value="1"/>
</dbReference>
<feature type="region of interest" description="Disordered" evidence="11">
    <location>
        <begin position="403"/>
        <end position="524"/>
    </location>
</feature>
<dbReference type="InterPro" id="IPR001631">
    <property type="entry name" value="TopoI"/>
</dbReference>
<keyword evidence="6 8" id="KW-0413">Isomerase</keyword>
<dbReference type="SUPFAM" id="SSF46596">
    <property type="entry name" value="Eukaryotic DNA topoisomerase I, dispensable insert domain"/>
    <property type="match status" value="1"/>
</dbReference>
<organism evidence="13 14">
    <name type="scientific">Ceratosolen solmsi marchali</name>
    <dbReference type="NCBI Taxonomy" id="326594"/>
    <lineage>
        <taxon>Eukaryota</taxon>
        <taxon>Metazoa</taxon>
        <taxon>Ecdysozoa</taxon>
        <taxon>Arthropoda</taxon>
        <taxon>Hexapoda</taxon>
        <taxon>Insecta</taxon>
        <taxon>Pterygota</taxon>
        <taxon>Neoptera</taxon>
        <taxon>Endopterygota</taxon>
        <taxon>Hymenoptera</taxon>
        <taxon>Apocrita</taxon>
        <taxon>Proctotrupomorpha</taxon>
        <taxon>Chalcidoidea</taxon>
        <taxon>Agaonidae</taxon>
        <taxon>Agaoninae</taxon>
        <taxon>Ceratosolen</taxon>
    </lineage>
</organism>
<name>A0AAJ6YEL3_9HYME</name>
<keyword evidence="5 8" id="KW-0238">DNA-binding</keyword>
<comment type="similarity">
    <text evidence="3 8 9">Belongs to the type IB topoisomerase family.</text>
</comment>
<evidence type="ECO:0000256" key="9">
    <source>
        <dbReference type="RuleBase" id="RU365101"/>
    </source>
</evidence>
<feature type="active site" description="O-(3'-phospho-DNA)-tyrosine intermediate" evidence="8">
    <location>
        <position position="1052"/>
    </location>
</feature>
<keyword evidence="10" id="KW-0175">Coiled coil</keyword>
<evidence type="ECO:0000259" key="12">
    <source>
        <dbReference type="SMART" id="SM00435"/>
    </source>
</evidence>
<dbReference type="GO" id="GO:0006260">
    <property type="term" value="P:DNA replication"/>
    <property type="evidence" value="ECO:0007669"/>
    <property type="project" value="TreeGrafter"/>
</dbReference>
<dbReference type="EC" id="5.6.2.1" evidence="9"/>
<feature type="compositionally biased region" description="Basic and acidic residues" evidence="11">
    <location>
        <begin position="270"/>
        <end position="322"/>
    </location>
</feature>
<feature type="compositionally biased region" description="Acidic residues" evidence="11">
    <location>
        <begin position="435"/>
        <end position="444"/>
    </location>
</feature>
<dbReference type="Gene3D" id="3.90.15.10">
    <property type="entry name" value="Topoisomerase I, Chain A, domain 3"/>
    <property type="match status" value="1"/>
</dbReference>
<dbReference type="FunFam" id="1.10.132.10:FF:000001">
    <property type="entry name" value="DNA topoisomerase I"/>
    <property type="match status" value="1"/>
</dbReference>
<dbReference type="InterPro" id="IPR014711">
    <property type="entry name" value="TopoI_cat_a-hlx-sub_euk"/>
</dbReference>
<evidence type="ECO:0000256" key="7">
    <source>
        <dbReference type="ARBA" id="ARBA00023242"/>
    </source>
</evidence>
<evidence type="ECO:0000313" key="13">
    <source>
        <dbReference type="Proteomes" id="UP000695007"/>
    </source>
</evidence>
<feature type="compositionally biased region" description="Basic and acidic residues" evidence="11">
    <location>
        <begin position="183"/>
        <end position="233"/>
    </location>
</feature>
<keyword evidence="7" id="KW-0539">Nucleus</keyword>
<dbReference type="InterPro" id="IPR013500">
    <property type="entry name" value="TopoI_cat_euk"/>
</dbReference>
<feature type="coiled-coil region" evidence="10">
    <location>
        <begin position="974"/>
        <end position="1040"/>
    </location>
</feature>
<dbReference type="InterPro" id="IPR014727">
    <property type="entry name" value="TopoI_cat_a/b-sub_euk"/>
</dbReference>
<feature type="compositionally biased region" description="Basic residues" evidence="11">
    <location>
        <begin position="473"/>
        <end position="491"/>
    </location>
</feature>
<dbReference type="InterPro" id="IPR013034">
    <property type="entry name" value="DNA_topo_DNA_db_N_dom1"/>
</dbReference>
<protein>
    <recommendedName>
        <fullName evidence="9">DNA topoisomerase I</fullName>
        <ecNumber evidence="9">5.6.2.1</ecNumber>
    </recommendedName>
    <alternativeName>
        <fullName evidence="9">DNA topoisomerase 1</fullName>
    </alternativeName>
</protein>
<dbReference type="GO" id="GO:0006265">
    <property type="term" value="P:DNA topological change"/>
    <property type="evidence" value="ECO:0007669"/>
    <property type="project" value="UniProtKB-UniRule"/>
</dbReference>
<dbReference type="InterPro" id="IPR036202">
    <property type="entry name" value="TopoI_DNA-bd_euk_N_sf"/>
</dbReference>
<evidence type="ECO:0000256" key="6">
    <source>
        <dbReference type="ARBA" id="ARBA00023235"/>
    </source>
</evidence>
<dbReference type="GO" id="GO:0003677">
    <property type="term" value="F:DNA binding"/>
    <property type="evidence" value="ECO:0007669"/>
    <property type="project" value="UniProtKB-UniRule"/>
</dbReference>
<dbReference type="Gene3D" id="1.10.132.10">
    <property type="match status" value="1"/>
</dbReference>
<keyword evidence="4 8" id="KW-0799">Topoisomerase</keyword>
<dbReference type="InterPro" id="IPR011010">
    <property type="entry name" value="DNA_brk_join_enz"/>
</dbReference>
<feature type="compositionally biased region" description="Basic and acidic residues" evidence="11">
    <location>
        <begin position="246"/>
        <end position="258"/>
    </location>
</feature>
<feature type="domain" description="DNA topoisomerase I eukaryotic-type" evidence="12">
    <location>
        <begin position="691"/>
        <end position="1066"/>
    </location>
</feature>
<evidence type="ECO:0000256" key="3">
    <source>
        <dbReference type="ARBA" id="ARBA00006645"/>
    </source>
</evidence>
<dbReference type="FunFam" id="2.170.11.10:FF:000001">
    <property type="entry name" value="DNA topoisomerase I"/>
    <property type="match status" value="1"/>
</dbReference>
<comment type="catalytic activity">
    <reaction evidence="1 8 9">
        <text>ATP-independent breakage of single-stranded DNA, followed by passage and rejoining.</text>
        <dbReference type="EC" id="5.6.2.1"/>
    </reaction>
</comment>
<evidence type="ECO:0000256" key="8">
    <source>
        <dbReference type="PROSITE-ProRule" id="PRU01382"/>
    </source>
</evidence>
<proteinExistence type="inferred from homology"/>
<dbReference type="FunFam" id="1.10.10.41:FF:000001">
    <property type="entry name" value="DNA topoisomerase I"/>
    <property type="match status" value="1"/>
</dbReference>
<accession>A0AAJ6YEL3</accession>
<dbReference type="FunFam" id="3.90.15.10:FF:000001">
    <property type="entry name" value="DNA topoisomerase I"/>
    <property type="match status" value="1"/>
</dbReference>
<evidence type="ECO:0000256" key="10">
    <source>
        <dbReference type="SAM" id="Coils"/>
    </source>
</evidence>
<dbReference type="PROSITE" id="PS00176">
    <property type="entry name" value="TOPO_IB_1"/>
    <property type="match status" value="1"/>
</dbReference>
<sequence>MTGVIINLSLIDQFVESASPSESNEANLTWEIVGTGEGLGGLAHKTSRASERARTQSSSVLILGSRQSLSPAARRKMEHGEPCPRAEVDLEKKAKENSSAAGNHGDAQMNGMTNGYDHKKEHKSEHKDKDKERSHKSEHKDKERSKDKEKSHKSEHRDKDRHKHSSSSSKDKEKHSSSSSSNSKDKERDKEKNKDKDRKSSSSSRDKEHKGSTSSSRDKEKDKERSKDKEHHKSSSSSKDKHHSSSSKDKERSKDKDKHKDRHSSSQSSSREKDKEKSSKDKEKKHSSDKDKDRHSTSHSSDKDKQRSEKDKEKHGSSDKDKDRHRHDKDKDRHRHSKEKSKHRDEKEKKERIKEEIKIKEDPDAIIGLDIKQEIKLEQETYEKAEEDYDSGDDSQRLYIKEEDEEIKEENSMDSNDGNDTRLSEMHNTTIKSMEEDEDIDEDIPLANRSTISPGIKRKVESSEEDDDVPLSARKKSKKEPAAAKKKKKKKIISEIEDYDDREEKVQKKRKPKAVKVEVESPKKKKKEEEQEVWKWWEEEKKNDGTKWHFLEHKGPVFAPEYEPLPSSVKFYYNGKEIKLSHDAEEVATFYARMLDHDYTTKQVFNDNFFHDWREIMTDSERAKITDLRKCNFTEINNYFIQKSEERKAMTKEEKKAIKEKNEEIQKEYGICTIDGHKEKIGNFKIEPPGLFRGRGEHPKMGKLKRRVNPEDVLINCSKDSSFPKAPNGRRWKEIRHDPTVTWLASWTENVQGQVKYVMLNPSSKLKGEKDWQKYETARKLAKSVDKIRATYREDWKSKEMRIRQRAVALYFIDKLALRAGNEKDEDQADTVGCCSLRVEHITLHEQKDDKEYVVVFDFLGKDSIRYYNEVPVEKRVFKSLQLFMDNKSPGDELFDRLNTTVMNKHLNELMEGLTAKVFRTYNASWTLQQQLEKLTNPDDTVAEKILSYNRANRAVAILCNHQRSVPKTHEKSMENLKSKIDAKRDAVSDAEAAVIDAKRDAKNGSVKEKVLYEKKKKQLERLREQLTKLEVQATDKEENKEIALGTSKLNYLDPRISAAWCKKHDVPIEKIYNKTQRDKFRWAIDMAGADYVF</sequence>
<dbReference type="InterPro" id="IPR025834">
    <property type="entry name" value="TopoI_C_dom"/>
</dbReference>
<feature type="region of interest" description="Disordered" evidence="11">
    <location>
        <begin position="45"/>
        <end position="360"/>
    </location>
</feature>
<keyword evidence="13" id="KW-1185">Reference proteome</keyword>
<dbReference type="SMART" id="SM00435">
    <property type="entry name" value="TOPEUc"/>
    <property type="match status" value="1"/>
</dbReference>
<dbReference type="SUPFAM" id="SSF56741">
    <property type="entry name" value="Eukaryotic DNA topoisomerase I, N-terminal DNA-binding fragment"/>
    <property type="match status" value="1"/>
</dbReference>
<dbReference type="InterPro" id="IPR048045">
    <property type="entry name" value="Topoisomer_I_DNA-bd"/>
</dbReference>
<feature type="compositionally biased region" description="Basic and acidic residues" evidence="11">
    <location>
        <begin position="342"/>
        <end position="360"/>
    </location>
</feature>
<comment type="subcellular location">
    <subcellularLocation>
        <location evidence="2">Nucleus</location>
    </subcellularLocation>
</comment>
<dbReference type="GO" id="GO:0003917">
    <property type="term" value="F:DNA topoisomerase type I (single strand cut, ATP-independent) activity"/>
    <property type="evidence" value="ECO:0007669"/>
    <property type="project" value="UniProtKB-UniRule"/>
</dbReference>
<dbReference type="InterPro" id="IPR018521">
    <property type="entry name" value="TopoIB_AS"/>
</dbReference>
<feature type="compositionally biased region" description="Basic and acidic residues" evidence="11">
    <location>
        <begin position="78"/>
        <end position="96"/>
    </location>
</feature>
<dbReference type="PRINTS" id="PR00416">
    <property type="entry name" value="EUTPISMRASEI"/>
</dbReference>
<dbReference type="GeneID" id="105361218"/>
<dbReference type="Proteomes" id="UP000695007">
    <property type="component" value="Unplaced"/>
</dbReference>
<evidence type="ECO:0000256" key="4">
    <source>
        <dbReference type="ARBA" id="ARBA00023029"/>
    </source>
</evidence>
<dbReference type="Pfam" id="PF02919">
    <property type="entry name" value="Topoisom_I_N"/>
    <property type="match status" value="1"/>
</dbReference>
<dbReference type="Pfam" id="PF14370">
    <property type="entry name" value="Topo_C_assoc"/>
    <property type="match status" value="1"/>
</dbReference>
<gene>
    <name evidence="14" type="primary">LOC105361218</name>
</gene>
<evidence type="ECO:0000256" key="2">
    <source>
        <dbReference type="ARBA" id="ARBA00004123"/>
    </source>
</evidence>
<feature type="compositionally biased region" description="Basic and acidic residues" evidence="11">
    <location>
        <begin position="116"/>
        <end position="158"/>
    </location>
</feature>
<dbReference type="AlphaFoldDB" id="A0AAJ6YEL3"/>
<evidence type="ECO:0000256" key="5">
    <source>
        <dbReference type="ARBA" id="ARBA00023125"/>
    </source>
</evidence>
<reference evidence="14" key="1">
    <citation type="submission" date="2025-08" db="UniProtKB">
        <authorList>
            <consortium name="RefSeq"/>
        </authorList>
    </citation>
    <scope>IDENTIFICATION</scope>
</reference>
<dbReference type="KEGG" id="csol:105361218"/>
<feature type="compositionally biased region" description="Basic residues" evidence="11">
    <location>
        <begin position="234"/>
        <end position="245"/>
    </location>
</feature>
<dbReference type="InterPro" id="IPR008336">
    <property type="entry name" value="TopoI_DNA-bd_euk"/>
</dbReference>
<dbReference type="InterPro" id="IPR013499">
    <property type="entry name" value="TopoI_euk"/>
</dbReference>
<dbReference type="PANTHER" id="PTHR10290">
    <property type="entry name" value="DNA TOPOISOMERASE I"/>
    <property type="match status" value="1"/>
</dbReference>
<dbReference type="Pfam" id="PF01028">
    <property type="entry name" value="Topoisom_I"/>
    <property type="match status" value="1"/>
</dbReference>
<dbReference type="InterPro" id="IPR013030">
    <property type="entry name" value="DNA_topo_DNA_db_N_dom2"/>
</dbReference>
<dbReference type="PROSITE" id="PS52038">
    <property type="entry name" value="TOPO_IB_2"/>
    <property type="match status" value="1"/>
</dbReference>
<dbReference type="SUPFAM" id="SSF56349">
    <property type="entry name" value="DNA breaking-rejoining enzymes"/>
    <property type="match status" value="1"/>
</dbReference>
<dbReference type="PANTHER" id="PTHR10290:SF3">
    <property type="entry name" value="DNA TOPOISOMERASE 1"/>
    <property type="match status" value="1"/>
</dbReference>
<dbReference type="RefSeq" id="XP_011496630.1">
    <property type="nucleotide sequence ID" value="XM_011498328.1"/>
</dbReference>
<dbReference type="CDD" id="cd03488">
    <property type="entry name" value="Topoisomer_IB_N_htopoI_like"/>
    <property type="match status" value="1"/>
</dbReference>
<feature type="compositionally biased region" description="Basic and acidic residues" evidence="11">
    <location>
        <begin position="515"/>
        <end position="524"/>
    </location>
</feature>
<dbReference type="GO" id="GO:0005694">
    <property type="term" value="C:chromosome"/>
    <property type="evidence" value="ECO:0007669"/>
    <property type="project" value="InterPro"/>
</dbReference>
<comment type="function">
    <text evidence="9">Releases the supercoiling and torsional tension of DNA introduced during the DNA replication and transcription by transiently cleaving and rejoining one strand of the DNA duplex. Introduces a single-strand break via transesterification at the specific target site 5'-[CT]CCTTp site in duplex DNA. The scissile phosphodiester is attacked by the catalytic tyrosine of the enzyme, resulting in the formation of a DNA-(3'-phosphotyrosyl)-enzyme intermediate and the expulsion of a 5'-OH DNA strand. The free DNA strand then undergoes passage around the unbroken strand thus removing DNA supercoils. Finally, in the religation step, the DNA 5'-OH attacks the covalent intermediate to expel the active-site tyrosine and restore the DNA phosphodiester backbone.</text>
</comment>
<evidence type="ECO:0000256" key="1">
    <source>
        <dbReference type="ARBA" id="ARBA00000213"/>
    </source>
</evidence>
<feature type="coiled-coil region" evidence="10">
    <location>
        <begin position="641"/>
        <end position="668"/>
    </location>
</feature>